<keyword evidence="5" id="KW-1185">Reference proteome</keyword>
<reference evidence="4 5" key="1">
    <citation type="journal article" date="2023" name="Commun. Biol.">
        <title>Genome analysis of Parmales, the sister group of diatoms, reveals the evolutionary specialization of diatoms from phago-mixotrophs to photoautotrophs.</title>
        <authorList>
            <person name="Ban H."/>
            <person name="Sato S."/>
            <person name="Yoshikawa S."/>
            <person name="Yamada K."/>
            <person name="Nakamura Y."/>
            <person name="Ichinomiya M."/>
            <person name="Sato N."/>
            <person name="Blanc-Mathieu R."/>
            <person name="Endo H."/>
            <person name="Kuwata A."/>
            <person name="Ogata H."/>
        </authorList>
    </citation>
    <scope>NUCLEOTIDE SEQUENCE [LARGE SCALE GENOMIC DNA]</scope>
</reference>
<dbReference type="CDD" id="cd00463">
    <property type="entry name" value="Ribosomal_L31e"/>
    <property type="match status" value="1"/>
</dbReference>
<dbReference type="SUPFAM" id="SSF54575">
    <property type="entry name" value="Ribosomal protein L31e"/>
    <property type="match status" value="1"/>
</dbReference>
<evidence type="ECO:0000313" key="4">
    <source>
        <dbReference type="EMBL" id="GMI28090.1"/>
    </source>
</evidence>
<comment type="similarity">
    <text evidence="1">Belongs to the eukaryotic ribosomal protein eL31 family.</text>
</comment>
<dbReference type="Pfam" id="PF01198">
    <property type="entry name" value="Ribosomal_L31e"/>
    <property type="match status" value="1"/>
</dbReference>
<proteinExistence type="inferred from homology"/>
<dbReference type="InterPro" id="IPR020052">
    <property type="entry name" value="Ribosomal_eL31_CS"/>
</dbReference>
<dbReference type="Proteomes" id="UP001165060">
    <property type="component" value="Unassembled WGS sequence"/>
</dbReference>
<dbReference type="InterPro" id="IPR023621">
    <property type="entry name" value="Ribosomal_eL31_dom_sf"/>
</dbReference>
<gene>
    <name evidence="4" type="ORF">TeGR_g11852</name>
</gene>
<dbReference type="PROSITE" id="PS01144">
    <property type="entry name" value="RIBOSOMAL_L31E"/>
    <property type="match status" value="1"/>
</dbReference>
<organism evidence="4 5">
    <name type="scientific">Tetraparma gracilis</name>
    <dbReference type="NCBI Taxonomy" id="2962635"/>
    <lineage>
        <taxon>Eukaryota</taxon>
        <taxon>Sar</taxon>
        <taxon>Stramenopiles</taxon>
        <taxon>Ochrophyta</taxon>
        <taxon>Bolidophyceae</taxon>
        <taxon>Parmales</taxon>
        <taxon>Triparmaceae</taxon>
        <taxon>Tetraparma</taxon>
    </lineage>
</organism>
<keyword evidence="2" id="KW-0689">Ribosomal protein</keyword>
<dbReference type="PANTHER" id="PTHR10956:SF0">
    <property type="entry name" value="60S RIBOSOMAL PROTEIN L31"/>
    <property type="match status" value="1"/>
</dbReference>
<keyword evidence="3" id="KW-0687">Ribonucleoprotein</keyword>
<accession>A0ABQ6MK78</accession>
<evidence type="ECO:0008006" key="6">
    <source>
        <dbReference type="Google" id="ProtNLM"/>
    </source>
</evidence>
<evidence type="ECO:0000256" key="2">
    <source>
        <dbReference type="ARBA" id="ARBA00022980"/>
    </source>
</evidence>
<dbReference type="SMART" id="SM01380">
    <property type="entry name" value="Ribosomal_L31e"/>
    <property type="match status" value="1"/>
</dbReference>
<sequence>MGKADLVTRDYTIQLSKRTRGVSFKKKAPRAIKEVKEFAKKMMKTVDVRLSADLNKAVWAKGIKNVPARIRVRLSRKRNDDEEAKEKLYTLVEYVQVENFHGLQTENVE</sequence>
<evidence type="ECO:0000313" key="5">
    <source>
        <dbReference type="Proteomes" id="UP001165060"/>
    </source>
</evidence>
<dbReference type="PANTHER" id="PTHR10956">
    <property type="entry name" value="60S RIBOSOMAL PROTEIN L31"/>
    <property type="match status" value="1"/>
</dbReference>
<evidence type="ECO:0000256" key="1">
    <source>
        <dbReference type="ARBA" id="ARBA00010808"/>
    </source>
</evidence>
<dbReference type="InterPro" id="IPR000054">
    <property type="entry name" value="Ribosomal_eL31"/>
</dbReference>
<comment type="caution">
    <text evidence="4">The sequence shown here is derived from an EMBL/GenBank/DDBJ whole genome shotgun (WGS) entry which is preliminary data.</text>
</comment>
<dbReference type="Gene3D" id="3.10.440.10">
    <property type="match status" value="1"/>
</dbReference>
<name>A0ABQ6MK78_9STRA</name>
<dbReference type="EMBL" id="BRYB01001539">
    <property type="protein sequence ID" value="GMI28090.1"/>
    <property type="molecule type" value="Genomic_DNA"/>
</dbReference>
<protein>
    <recommendedName>
        <fullName evidence="6">60S ribosomal protein L31</fullName>
    </recommendedName>
</protein>
<evidence type="ECO:0000256" key="3">
    <source>
        <dbReference type="ARBA" id="ARBA00023274"/>
    </source>
</evidence>